<keyword evidence="3 7" id="KW-0808">Transferase</keyword>
<dbReference type="InterPro" id="IPR011053">
    <property type="entry name" value="Single_hybrid_motif"/>
</dbReference>
<feature type="region of interest" description="Disordered" evidence="8">
    <location>
        <begin position="154"/>
        <end position="173"/>
    </location>
</feature>
<evidence type="ECO:0000256" key="5">
    <source>
        <dbReference type="ARBA" id="ARBA00022946"/>
    </source>
</evidence>
<dbReference type="InterPro" id="IPR036625">
    <property type="entry name" value="E3-bd_dom_sf"/>
</dbReference>
<dbReference type="Proteomes" id="UP000694941">
    <property type="component" value="Unplaced"/>
</dbReference>
<feature type="region of interest" description="Disordered" evidence="8">
    <location>
        <begin position="227"/>
        <end position="250"/>
    </location>
</feature>
<comment type="cofactor">
    <cofactor evidence="1 7">
        <name>(R)-lipoate</name>
        <dbReference type="ChEBI" id="CHEBI:83088"/>
    </cofactor>
</comment>
<dbReference type="SUPFAM" id="SSF52777">
    <property type="entry name" value="CoA-dependent acyltransferases"/>
    <property type="match status" value="1"/>
</dbReference>
<dbReference type="EC" id="2.3.1.-" evidence="7"/>
<dbReference type="PANTHER" id="PTHR43178">
    <property type="entry name" value="DIHYDROLIPOAMIDE ACETYLTRANSFERASE COMPONENT OF PYRUVATE DEHYDROGENASE COMPLEX"/>
    <property type="match status" value="1"/>
</dbReference>
<dbReference type="InterPro" id="IPR023213">
    <property type="entry name" value="CAT-like_dom_sf"/>
</dbReference>
<dbReference type="Pfam" id="PF02817">
    <property type="entry name" value="E3_binding"/>
    <property type="match status" value="1"/>
</dbReference>
<dbReference type="Gene3D" id="3.30.559.10">
    <property type="entry name" value="Chloramphenicol acetyltransferase-like domain"/>
    <property type="match status" value="1"/>
</dbReference>
<name>A0ABM1B7H8_LIMPO</name>
<dbReference type="InterPro" id="IPR000089">
    <property type="entry name" value="Biotin_lipoyl"/>
</dbReference>
<sequence>MAFALVRRGFTIPALIKCFIRPKTKLLKEGCCQYSFYASKNIPDVMYPIPASSCFCKISNSRSFYLSTANHGEVVPFKLSDIGEGIGEVTVKEWFVKVGDKVNQFDSICEVQSDKASVTISSRYDGIITKIYHEVDDIAKVGLPLVDIELDGDTTEPVNQKDEDIDIGPSSQGLDSVLGQSDKVLATPAVRRLAMEHNVQLGNVQGTGKNGRLLKEDVFRYIERLKEEEGSKVQEPPSKLTKGTLAQKPYDGATPPLSTSKVFPSIPEPVIVKDKMEPIKGFQKTMVKTMSQSLAIPHFGYCDEVCVTELVMLRSILKKKAGERGVRFSFMPFFIKAASLALNQFPVLNSSVDEKCENIIYKSAHNIGVAMDTQQGLIVPNIKNVQNLSLLQVATELNRLQELGEKGQLGSSDLTGGTFTLSNVGVIGGTYAKPVIVPPEVAIGAVGKIQAVPRFDEQDNVVKSHVLQVSWSADHRVIDGATMSRFSNLWKSYLEDPTSMLLDMK</sequence>
<evidence type="ECO:0000313" key="11">
    <source>
        <dbReference type="Proteomes" id="UP000694941"/>
    </source>
</evidence>
<protein>
    <recommendedName>
        <fullName evidence="7">Dihydrolipoamide acetyltransferase component of pyruvate dehydrogenase complex</fullName>
        <ecNumber evidence="7">2.3.1.-</ecNumber>
    </recommendedName>
</protein>
<dbReference type="Gene3D" id="4.10.320.10">
    <property type="entry name" value="E3-binding domain"/>
    <property type="match status" value="1"/>
</dbReference>
<evidence type="ECO:0000259" key="10">
    <source>
        <dbReference type="PROSITE" id="PS51826"/>
    </source>
</evidence>
<dbReference type="PANTHER" id="PTHR43178:SF5">
    <property type="entry name" value="LIPOAMIDE ACYLTRANSFERASE COMPONENT OF BRANCHED-CHAIN ALPHA-KETO ACID DEHYDROGENASE COMPLEX, MITOCHONDRIAL"/>
    <property type="match status" value="1"/>
</dbReference>
<keyword evidence="6 7" id="KW-0012">Acyltransferase</keyword>
<dbReference type="SUPFAM" id="SSF47005">
    <property type="entry name" value="Peripheral subunit-binding domain of 2-oxo acid dehydrogenase complex"/>
    <property type="match status" value="1"/>
</dbReference>
<comment type="similarity">
    <text evidence="2 7">Belongs to the 2-oxoacid dehydrogenase family.</text>
</comment>
<gene>
    <name evidence="12" type="primary">LOC106461136</name>
</gene>
<dbReference type="CDD" id="cd06849">
    <property type="entry name" value="lipoyl_domain"/>
    <property type="match status" value="1"/>
</dbReference>
<dbReference type="InterPro" id="IPR001078">
    <property type="entry name" value="2-oxoacid_DH_actylTfrase"/>
</dbReference>
<organism evidence="11 12">
    <name type="scientific">Limulus polyphemus</name>
    <name type="common">Atlantic horseshoe crab</name>
    <dbReference type="NCBI Taxonomy" id="6850"/>
    <lineage>
        <taxon>Eukaryota</taxon>
        <taxon>Metazoa</taxon>
        <taxon>Ecdysozoa</taxon>
        <taxon>Arthropoda</taxon>
        <taxon>Chelicerata</taxon>
        <taxon>Merostomata</taxon>
        <taxon>Xiphosura</taxon>
        <taxon>Limulidae</taxon>
        <taxon>Limulus</taxon>
    </lineage>
</organism>
<evidence type="ECO:0000256" key="3">
    <source>
        <dbReference type="ARBA" id="ARBA00022679"/>
    </source>
</evidence>
<evidence type="ECO:0000259" key="9">
    <source>
        <dbReference type="PROSITE" id="PS50968"/>
    </source>
</evidence>
<dbReference type="SUPFAM" id="SSF51230">
    <property type="entry name" value="Single hybrid motif"/>
    <property type="match status" value="1"/>
</dbReference>
<dbReference type="InterPro" id="IPR004167">
    <property type="entry name" value="PSBD"/>
</dbReference>
<feature type="domain" description="Lipoyl-binding" evidence="9">
    <location>
        <begin position="74"/>
        <end position="149"/>
    </location>
</feature>
<keyword evidence="4 7" id="KW-0450">Lipoyl</keyword>
<keyword evidence="11" id="KW-1185">Reference proteome</keyword>
<keyword evidence="5" id="KW-0809">Transit peptide</keyword>
<reference evidence="12" key="1">
    <citation type="submission" date="2025-08" db="UniProtKB">
        <authorList>
            <consortium name="RefSeq"/>
        </authorList>
    </citation>
    <scope>IDENTIFICATION</scope>
    <source>
        <tissue evidence="12">Muscle</tissue>
    </source>
</reference>
<evidence type="ECO:0000256" key="2">
    <source>
        <dbReference type="ARBA" id="ARBA00007317"/>
    </source>
</evidence>
<proteinExistence type="inferred from homology"/>
<evidence type="ECO:0000256" key="1">
    <source>
        <dbReference type="ARBA" id="ARBA00001938"/>
    </source>
</evidence>
<dbReference type="InterPro" id="IPR050743">
    <property type="entry name" value="2-oxoacid_DH_E2_comp"/>
</dbReference>
<dbReference type="InterPro" id="IPR003016">
    <property type="entry name" value="2-oxoA_DH_lipoyl-BS"/>
</dbReference>
<dbReference type="RefSeq" id="XP_013776378.1">
    <property type="nucleotide sequence ID" value="XM_013920924.2"/>
</dbReference>
<dbReference type="PROSITE" id="PS00189">
    <property type="entry name" value="LIPOYL"/>
    <property type="match status" value="1"/>
</dbReference>
<dbReference type="GeneID" id="106461136"/>
<accession>A0ABM1B7H8</accession>
<feature type="domain" description="Peripheral subunit-binding (PSBD)" evidence="10">
    <location>
        <begin position="185"/>
        <end position="222"/>
    </location>
</feature>
<dbReference type="Pfam" id="PF00198">
    <property type="entry name" value="2-oxoacid_dh"/>
    <property type="match status" value="1"/>
</dbReference>
<dbReference type="PROSITE" id="PS51826">
    <property type="entry name" value="PSBD"/>
    <property type="match status" value="1"/>
</dbReference>
<dbReference type="PROSITE" id="PS50968">
    <property type="entry name" value="BIOTINYL_LIPOYL"/>
    <property type="match status" value="1"/>
</dbReference>
<evidence type="ECO:0000313" key="12">
    <source>
        <dbReference type="RefSeq" id="XP_013776378.1"/>
    </source>
</evidence>
<evidence type="ECO:0000256" key="8">
    <source>
        <dbReference type="SAM" id="MobiDB-lite"/>
    </source>
</evidence>
<dbReference type="Pfam" id="PF00364">
    <property type="entry name" value="Biotin_lipoyl"/>
    <property type="match status" value="1"/>
</dbReference>
<dbReference type="Gene3D" id="2.40.50.100">
    <property type="match status" value="1"/>
</dbReference>
<evidence type="ECO:0000256" key="6">
    <source>
        <dbReference type="ARBA" id="ARBA00023315"/>
    </source>
</evidence>
<evidence type="ECO:0000256" key="7">
    <source>
        <dbReference type="RuleBase" id="RU003423"/>
    </source>
</evidence>
<evidence type="ECO:0000256" key="4">
    <source>
        <dbReference type="ARBA" id="ARBA00022823"/>
    </source>
</evidence>